<sequence>MISFLTDNEDLIKQQPVTTSSSDSDPDISPSPRPQTDGPRSSRGPIPRTLIRPPTSFEKQYACAKKIYARKTVVNSVTSCLHYVPTNRTRTSNSS</sequence>
<protein>
    <submittedName>
        <fullName evidence="2">Uncharacterized protein</fullName>
    </submittedName>
</protein>
<accession>A0A4Y2U2W2</accession>
<dbReference type="AlphaFoldDB" id="A0A4Y2U2W2"/>
<reference evidence="2 3" key="1">
    <citation type="journal article" date="2019" name="Sci. Rep.">
        <title>Orb-weaving spider Araneus ventricosus genome elucidates the spidroin gene catalogue.</title>
        <authorList>
            <person name="Kono N."/>
            <person name="Nakamura H."/>
            <person name="Ohtoshi R."/>
            <person name="Moran D.A.P."/>
            <person name="Shinohara A."/>
            <person name="Yoshida Y."/>
            <person name="Fujiwara M."/>
            <person name="Mori M."/>
            <person name="Tomita M."/>
            <person name="Arakawa K."/>
        </authorList>
    </citation>
    <scope>NUCLEOTIDE SEQUENCE [LARGE SCALE GENOMIC DNA]</scope>
</reference>
<dbReference type="Proteomes" id="UP000499080">
    <property type="component" value="Unassembled WGS sequence"/>
</dbReference>
<gene>
    <name evidence="2" type="ORF">AVEN_125920_1</name>
</gene>
<proteinExistence type="predicted"/>
<organism evidence="2 3">
    <name type="scientific">Araneus ventricosus</name>
    <name type="common">Orbweaver spider</name>
    <name type="synonym">Epeira ventricosa</name>
    <dbReference type="NCBI Taxonomy" id="182803"/>
    <lineage>
        <taxon>Eukaryota</taxon>
        <taxon>Metazoa</taxon>
        <taxon>Ecdysozoa</taxon>
        <taxon>Arthropoda</taxon>
        <taxon>Chelicerata</taxon>
        <taxon>Arachnida</taxon>
        <taxon>Araneae</taxon>
        <taxon>Araneomorphae</taxon>
        <taxon>Entelegynae</taxon>
        <taxon>Araneoidea</taxon>
        <taxon>Araneidae</taxon>
        <taxon>Araneus</taxon>
    </lineage>
</organism>
<comment type="caution">
    <text evidence="2">The sequence shown here is derived from an EMBL/GenBank/DDBJ whole genome shotgun (WGS) entry which is preliminary data.</text>
</comment>
<feature type="compositionally biased region" description="Low complexity" evidence="1">
    <location>
        <begin position="20"/>
        <end position="30"/>
    </location>
</feature>
<evidence type="ECO:0000313" key="3">
    <source>
        <dbReference type="Proteomes" id="UP000499080"/>
    </source>
</evidence>
<feature type="region of interest" description="Disordered" evidence="1">
    <location>
        <begin position="1"/>
        <end position="55"/>
    </location>
</feature>
<keyword evidence="3" id="KW-1185">Reference proteome</keyword>
<evidence type="ECO:0000313" key="2">
    <source>
        <dbReference type="EMBL" id="GBO07339.1"/>
    </source>
</evidence>
<dbReference type="EMBL" id="BGPR01033418">
    <property type="protein sequence ID" value="GBO07339.1"/>
    <property type="molecule type" value="Genomic_DNA"/>
</dbReference>
<evidence type="ECO:0000256" key="1">
    <source>
        <dbReference type="SAM" id="MobiDB-lite"/>
    </source>
</evidence>
<name>A0A4Y2U2W2_ARAVE</name>